<keyword evidence="5" id="KW-1185">Reference proteome</keyword>
<comment type="caution">
    <text evidence="4">The sequence shown here is derived from an EMBL/GenBank/DDBJ whole genome shotgun (WGS) entry which is preliminary data.</text>
</comment>
<proteinExistence type="predicted"/>
<organism evidence="4 5">
    <name type="scientific">Paenibacillus thailandensis</name>
    <dbReference type="NCBI Taxonomy" id="393250"/>
    <lineage>
        <taxon>Bacteria</taxon>
        <taxon>Bacillati</taxon>
        <taxon>Bacillota</taxon>
        <taxon>Bacilli</taxon>
        <taxon>Bacillales</taxon>
        <taxon>Paenibacillaceae</taxon>
        <taxon>Paenibacillus</taxon>
    </lineage>
</organism>
<feature type="domain" description="N-acetyltransferase" evidence="3">
    <location>
        <begin position="3"/>
        <end position="159"/>
    </location>
</feature>
<name>A0ABW5QUM7_9BACL</name>
<dbReference type="PANTHER" id="PTHR43800:SF1">
    <property type="entry name" value="PEPTIDYL-LYSINE N-ACETYLTRANSFERASE YJAB"/>
    <property type="match status" value="1"/>
</dbReference>
<evidence type="ECO:0000256" key="1">
    <source>
        <dbReference type="ARBA" id="ARBA00022679"/>
    </source>
</evidence>
<dbReference type="CDD" id="cd04301">
    <property type="entry name" value="NAT_SF"/>
    <property type="match status" value="1"/>
</dbReference>
<dbReference type="RefSeq" id="WP_379270872.1">
    <property type="nucleotide sequence ID" value="NZ_JBHUGT010000010.1"/>
</dbReference>
<dbReference type="InterPro" id="IPR016181">
    <property type="entry name" value="Acyl_CoA_acyltransferase"/>
</dbReference>
<evidence type="ECO:0000313" key="4">
    <source>
        <dbReference type="EMBL" id="MFD2660121.1"/>
    </source>
</evidence>
<evidence type="ECO:0000256" key="2">
    <source>
        <dbReference type="ARBA" id="ARBA00023315"/>
    </source>
</evidence>
<keyword evidence="1 4" id="KW-0808">Transferase</keyword>
<dbReference type="SUPFAM" id="SSF55729">
    <property type="entry name" value="Acyl-CoA N-acyltransferases (Nat)"/>
    <property type="match status" value="1"/>
</dbReference>
<dbReference type="Gene3D" id="3.40.630.30">
    <property type="match status" value="1"/>
</dbReference>
<dbReference type="PANTHER" id="PTHR43800">
    <property type="entry name" value="PEPTIDYL-LYSINE N-ACETYLTRANSFERASE YJAB"/>
    <property type="match status" value="1"/>
</dbReference>
<dbReference type="Proteomes" id="UP001597493">
    <property type="component" value="Unassembled WGS sequence"/>
</dbReference>
<protein>
    <submittedName>
        <fullName evidence="4">GNAT family N-acetyltransferase</fullName>
        <ecNumber evidence="4">2.3.-.-</ecNumber>
    </submittedName>
</protein>
<dbReference type="EMBL" id="JBHUMY010000006">
    <property type="protein sequence ID" value="MFD2660121.1"/>
    <property type="molecule type" value="Genomic_DNA"/>
</dbReference>
<dbReference type="EC" id="2.3.-.-" evidence="4"/>
<evidence type="ECO:0000313" key="5">
    <source>
        <dbReference type="Proteomes" id="UP001597493"/>
    </source>
</evidence>
<dbReference type="Pfam" id="PF00583">
    <property type="entry name" value="Acetyltransf_1"/>
    <property type="match status" value="1"/>
</dbReference>
<dbReference type="PROSITE" id="PS51186">
    <property type="entry name" value="GNAT"/>
    <property type="match status" value="1"/>
</dbReference>
<sequence>MSEIFRQAGLEDAERLREVIHEAYALIRELKLHWPAANAGLAQIRDNIAQNECYVLEVNGTIVATITLSKTDQITKETGLPFVKWFAVHPSEQGKGYGDKLLTWMEQSVIRDKLGAPAVTLGTAEKHPWLLPMYKRRGYESIRTVDPGNGDGIMHLLRKVVNPALFAHSRQS</sequence>
<dbReference type="InterPro" id="IPR000182">
    <property type="entry name" value="GNAT_dom"/>
</dbReference>
<evidence type="ECO:0000259" key="3">
    <source>
        <dbReference type="PROSITE" id="PS51186"/>
    </source>
</evidence>
<gene>
    <name evidence="4" type="ORF">ACFSW5_07530</name>
</gene>
<keyword evidence="2 4" id="KW-0012">Acyltransferase</keyword>
<reference evidence="5" key="1">
    <citation type="journal article" date="2019" name="Int. J. Syst. Evol. Microbiol.">
        <title>The Global Catalogue of Microorganisms (GCM) 10K type strain sequencing project: providing services to taxonomists for standard genome sequencing and annotation.</title>
        <authorList>
            <consortium name="The Broad Institute Genomics Platform"/>
            <consortium name="The Broad Institute Genome Sequencing Center for Infectious Disease"/>
            <person name="Wu L."/>
            <person name="Ma J."/>
        </authorList>
    </citation>
    <scope>NUCLEOTIDE SEQUENCE [LARGE SCALE GENOMIC DNA]</scope>
    <source>
        <strain evidence="5">TISTR 1827</strain>
    </source>
</reference>
<dbReference type="GO" id="GO:0016746">
    <property type="term" value="F:acyltransferase activity"/>
    <property type="evidence" value="ECO:0007669"/>
    <property type="project" value="UniProtKB-KW"/>
</dbReference>
<accession>A0ABW5QUM7</accession>